<accession>S4YCA7</accession>
<dbReference type="EMBL" id="CP003969">
    <property type="protein sequence ID" value="AGP42025.1"/>
    <property type="molecule type" value="Genomic_DNA"/>
</dbReference>
<feature type="compositionally biased region" description="Polar residues" evidence="1">
    <location>
        <begin position="51"/>
        <end position="72"/>
    </location>
</feature>
<dbReference type="KEGG" id="scu:SCE1572_50525"/>
<evidence type="ECO:0000313" key="3">
    <source>
        <dbReference type="Proteomes" id="UP000014803"/>
    </source>
</evidence>
<sequence>MIAPVAISCTQLGSPRWTPPVRITVMSSAPITLPATLPSPPESGAPPMTTAAMTSSSRPTESVGSPTVSVENSITPATPARRLDRVYTAIFTRPVSMPHSRAAASLLPTANTWRPKRVKVRTAKTRSASAAVIHSPGAARSAESSASRPRGSASTFCSDASPLAAPRSALIVPSVTTKGIIRARPTSVPATTPARPAAAVAASAAGSAGTPARRSVARTTVVNATSEPVERSIPPVAMTRVMPRAQMPTTTVCRAIVSRFWLRRNVSGVSAAKSA</sequence>
<evidence type="ECO:0000313" key="2">
    <source>
        <dbReference type="EMBL" id="AGP42025.1"/>
    </source>
</evidence>
<dbReference type="STRING" id="1254432.SCE1572_50525"/>
<feature type="region of interest" description="Disordered" evidence="1">
    <location>
        <begin position="118"/>
        <end position="154"/>
    </location>
</feature>
<dbReference type="Proteomes" id="UP000014803">
    <property type="component" value="Chromosome"/>
</dbReference>
<feature type="region of interest" description="Disordered" evidence="1">
    <location>
        <begin position="34"/>
        <end position="72"/>
    </location>
</feature>
<proteinExistence type="predicted"/>
<dbReference type="AlphaFoldDB" id="S4YCA7"/>
<dbReference type="HOGENOM" id="CLU_1011573_0_0_7"/>
<reference evidence="2 3" key="1">
    <citation type="journal article" date="2013" name="Sci. Rep.">
        <title>Extraordinary expansion of a Sorangium cellulosum genome from an alkaline milieu.</title>
        <authorList>
            <person name="Han K."/>
            <person name="Li Z.F."/>
            <person name="Peng R."/>
            <person name="Zhu L.P."/>
            <person name="Zhou T."/>
            <person name="Wang L.G."/>
            <person name="Li S.G."/>
            <person name="Zhang X.B."/>
            <person name="Hu W."/>
            <person name="Wu Z.H."/>
            <person name="Qin N."/>
            <person name="Li Y.Z."/>
        </authorList>
    </citation>
    <scope>NUCLEOTIDE SEQUENCE [LARGE SCALE GENOMIC DNA]</scope>
    <source>
        <strain evidence="2 3">So0157-2</strain>
    </source>
</reference>
<organism evidence="2 3">
    <name type="scientific">Sorangium cellulosum So0157-2</name>
    <dbReference type="NCBI Taxonomy" id="1254432"/>
    <lineage>
        <taxon>Bacteria</taxon>
        <taxon>Pseudomonadati</taxon>
        <taxon>Myxococcota</taxon>
        <taxon>Polyangia</taxon>
        <taxon>Polyangiales</taxon>
        <taxon>Polyangiaceae</taxon>
        <taxon>Sorangium</taxon>
    </lineage>
</organism>
<gene>
    <name evidence="2" type="ORF">SCE1572_50525</name>
</gene>
<protein>
    <submittedName>
        <fullName evidence="2">Uncharacterized protein</fullName>
    </submittedName>
</protein>
<name>S4YCA7_SORCE</name>
<feature type="compositionally biased region" description="Low complexity" evidence="1">
    <location>
        <begin position="135"/>
        <end position="154"/>
    </location>
</feature>
<evidence type="ECO:0000256" key="1">
    <source>
        <dbReference type="SAM" id="MobiDB-lite"/>
    </source>
</evidence>